<comment type="caution">
    <text evidence="1">The sequence shown here is derived from an EMBL/GenBank/DDBJ whole genome shotgun (WGS) entry which is preliminary data.</text>
</comment>
<organism evidence="1 2">
    <name type="scientific">Petrolisthes manimaculis</name>
    <dbReference type="NCBI Taxonomy" id="1843537"/>
    <lineage>
        <taxon>Eukaryota</taxon>
        <taxon>Metazoa</taxon>
        <taxon>Ecdysozoa</taxon>
        <taxon>Arthropoda</taxon>
        <taxon>Crustacea</taxon>
        <taxon>Multicrustacea</taxon>
        <taxon>Malacostraca</taxon>
        <taxon>Eumalacostraca</taxon>
        <taxon>Eucarida</taxon>
        <taxon>Decapoda</taxon>
        <taxon>Pleocyemata</taxon>
        <taxon>Anomura</taxon>
        <taxon>Galatheoidea</taxon>
        <taxon>Porcellanidae</taxon>
        <taxon>Petrolisthes</taxon>
    </lineage>
</organism>
<evidence type="ECO:0000313" key="2">
    <source>
        <dbReference type="Proteomes" id="UP001292094"/>
    </source>
</evidence>
<evidence type="ECO:0000313" key="1">
    <source>
        <dbReference type="EMBL" id="KAK4319045.1"/>
    </source>
</evidence>
<keyword evidence="2" id="KW-1185">Reference proteome</keyword>
<sequence length="123" mass="13585">MKPSTPGEYYAVLILSHSILLLLPSSLPPNPPFLHLLLPITNSSLLHTPSLPFHPLVLPPSHLLLLLPTYFSLPPTHLLLLLPPTYSFFSLQPTPSHFLPHIYSSFLLPSYFSLDIPDTGTSG</sequence>
<name>A0AAE1Q3Y6_9EUCA</name>
<accession>A0AAE1Q3Y6</accession>
<dbReference type="AlphaFoldDB" id="A0AAE1Q3Y6"/>
<gene>
    <name evidence="1" type="ORF">Pmani_009972</name>
</gene>
<proteinExistence type="predicted"/>
<reference evidence="1" key="1">
    <citation type="submission" date="2023-11" db="EMBL/GenBank/DDBJ databases">
        <title>Genome assemblies of two species of porcelain crab, Petrolisthes cinctipes and Petrolisthes manimaculis (Anomura: Porcellanidae).</title>
        <authorList>
            <person name="Angst P."/>
        </authorList>
    </citation>
    <scope>NUCLEOTIDE SEQUENCE</scope>
    <source>
        <strain evidence="1">PB745_02</strain>
        <tissue evidence="1">Gill</tissue>
    </source>
</reference>
<dbReference type="EMBL" id="JAWZYT010000784">
    <property type="protein sequence ID" value="KAK4319045.1"/>
    <property type="molecule type" value="Genomic_DNA"/>
</dbReference>
<protein>
    <submittedName>
        <fullName evidence="1">Uncharacterized protein</fullName>
    </submittedName>
</protein>
<dbReference type="Proteomes" id="UP001292094">
    <property type="component" value="Unassembled WGS sequence"/>
</dbReference>